<accession>A0AAN9M7K8</accession>
<reference evidence="1 2" key="1">
    <citation type="submission" date="2024-01" db="EMBL/GenBank/DDBJ databases">
        <title>The genomes of 5 underutilized Papilionoideae crops provide insights into root nodulation and disease resistanc.</title>
        <authorList>
            <person name="Jiang F."/>
        </authorList>
    </citation>
    <scope>NUCLEOTIDE SEQUENCE [LARGE SCALE GENOMIC DNA]</scope>
    <source>
        <strain evidence="1">LVBAO_FW01</strain>
        <tissue evidence="1">Leaves</tissue>
    </source>
</reference>
<evidence type="ECO:0000313" key="1">
    <source>
        <dbReference type="EMBL" id="KAK7349755.1"/>
    </source>
</evidence>
<dbReference type="Proteomes" id="UP001367508">
    <property type="component" value="Unassembled WGS sequence"/>
</dbReference>
<organism evidence="1 2">
    <name type="scientific">Canavalia gladiata</name>
    <name type="common">Sword bean</name>
    <name type="synonym">Dolichos gladiatus</name>
    <dbReference type="NCBI Taxonomy" id="3824"/>
    <lineage>
        <taxon>Eukaryota</taxon>
        <taxon>Viridiplantae</taxon>
        <taxon>Streptophyta</taxon>
        <taxon>Embryophyta</taxon>
        <taxon>Tracheophyta</taxon>
        <taxon>Spermatophyta</taxon>
        <taxon>Magnoliopsida</taxon>
        <taxon>eudicotyledons</taxon>
        <taxon>Gunneridae</taxon>
        <taxon>Pentapetalae</taxon>
        <taxon>rosids</taxon>
        <taxon>fabids</taxon>
        <taxon>Fabales</taxon>
        <taxon>Fabaceae</taxon>
        <taxon>Papilionoideae</taxon>
        <taxon>50 kb inversion clade</taxon>
        <taxon>NPAAA clade</taxon>
        <taxon>indigoferoid/millettioid clade</taxon>
        <taxon>Phaseoleae</taxon>
        <taxon>Canavalia</taxon>
    </lineage>
</organism>
<name>A0AAN9M7K8_CANGL</name>
<evidence type="ECO:0000313" key="2">
    <source>
        <dbReference type="Proteomes" id="UP001367508"/>
    </source>
</evidence>
<sequence>MRSSLPYREHIWRTPCRVRLAKLPWKLHKRFGVRRYLPLLQLNLLGLYILYFILQICASSVYSIHVTLHPYYFVEECAPTLLLLLQFPLNHMLFHSLSNQHLRWQSIYYDIHEVHGKDLH</sequence>
<proteinExistence type="predicted"/>
<keyword evidence="2" id="KW-1185">Reference proteome</keyword>
<protein>
    <submittedName>
        <fullName evidence="1">Uncharacterized protein</fullName>
    </submittedName>
</protein>
<dbReference type="AlphaFoldDB" id="A0AAN9M7K8"/>
<dbReference type="EMBL" id="JAYMYQ010000002">
    <property type="protein sequence ID" value="KAK7349755.1"/>
    <property type="molecule type" value="Genomic_DNA"/>
</dbReference>
<comment type="caution">
    <text evidence="1">The sequence shown here is derived from an EMBL/GenBank/DDBJ whole genome shotgun (WGS) entry which is preliminary data.</text>
</comment>
<gene>
    <name evidence="1" type="ORF">VNO77_07391</name>
</gene>